<keyword evidence="3" id="KW-1185">Reference proteome</keyword>
<gene>
    <name evidence="2" type="ORF">K505DRAFT_324905</name>
</gene>
<evidence type="ECO:0000313" key="2">
    <source>
        <dbReference type="EMBL" id="KAF2794268.1"/>
    </source>
</evidence>
<organism evidence="2 3">
    <name type="scientific">Melanomma pulvis-pyrius CBS 109.77</name>
    <dbReference type="NCBI Taxonomy" id="1314802"/>
    <lineage>
        <taxon>Eukaryota</taxon>
        <taxon>Fungi</taxon>
        <taxon>Dikarya</taxon>
        <taxon>Ascomycota</taxon>
        <taxon>Pezizomycotina</taxon>
        <taxon>Dothideomycetes</taxon>
        <taxon>Pleosporomycetidae</taxon>
        <taxon>Pleosporales</taxon>
        <taxon>Melanommataceae</taxon>
        <taxon>Melanomma</taxon>
    </lineage>
</organism>
<dbReference type="InterPro" id="IPR036282">
    <property type="entry name" value="Glutathione-S-Trfase_C_sf"/>
</dbReference>
<accession>A0A6A6XDB9</accession>
<dbReference type="OrthoDB" id="3587182at2759"/>
<sequence length="262" mass="29527">MTTPTAATTTQTTLWIWPTGLFPRRLVYYLRAKRLPHSILATHNMTLIPATINPKIGLVSTGSHEERPAGTSLPFLRLQKPGEEPFYIYESMAIMEYFEDLFASEGGYPDLRGNTLEQRARTRDVLSLLADATFWQGLSLMHGDASTLSWSGMTADQMSATAAQDARARHYRLLSKLEKWVGDGIVKKGWRSISGEGVEVSLADLVLMTAIQYAEESYGQDWIEEHGALRVWCERAKGEAWFVEREELERCEKEGFEGLFVG</sequence>
<evidence type="ECO:0000313" key="3">
    <source>
        <dbReference type="Proteomes" id="UP000799757"/>
    </source>
</evidence>
<name>A0A6A6XDB9_9PLEO</name>
<protein>
    <recommendedName>
        <fullName evidence="1">GST C-terminal domain-containing protein</fullName>
    </recommendedName>
</protein>
<reference evidence="2" key="1">
    <citation type="journal article" date="2020" name="Stud. Mycol.">
        <title>101 Dothideomycetes genomes: a test case for predicting lifestyles and emergence of pathogens.</title>
        <authorList>
            <person name="Haridas S."/>
            <person name="Albert R."/>
            <person name="Binder M."/>
            <person name="Bloem J."/>
            <person name="Labutti K."/>
            <person name="Salamov A."/>
            <person name="Andreopoulos B."/>
            <person name="Baker S."/>
            <person name="Barry K."/>
            <person name="Bills G."/>
            <person name="Bluhm B."/>
            <person name="Cannon C."/>
            <person name="Castanera R."/>
            <person name="Culley D."/>
            <person name="Daum C."/>
            <person name="Ezra D."/>
            <person name="Gonzalez J."/>
            <person name="Henrissat B."/>
            <person name="Kuo A."/>
            <person name="Liang C."/>
            <person name="Lipzen A."/>
            <person name="Lutzoni F."/>
            <person name="Magnuson J."/>
            <person name="Mondo S."/>
            <person name="Nolan M."/>
            <person name="Ohm R."/>
            <person name="Pangilinan J."/>
            <person name="Park H.-J."/>
            <person name="Ramirez L."/>
            <person name="Alfaro M."/>
            <person name="Sun H."/>
            <person name="Tritt A."/>
            <person name="Yoshinaga Y."/>
            <person name="Zwiers L.-H."/>
            <person name="Turgeon B."/>
            <person name="Goodwin S."/>
            <person name="Spatafora J."/>
            <person name="Crous P."/>
            <person name="Grigoriev I."/>
        </authorList>
    </citation>
    <scope>NUCLEOTIDE SEQUENCE</scope>
    <source>
        <strain evidence="2">CBS 109.77</strain>
    </source>
</reference>
<dbReference type="PROSITE" id="PS50405">
    <property type="entry name" value="GST_CTER"/>
    <property type="match status" value="1"/>
</dbReference>
<dbReference type="AlphaFoldDB" id="A0A6A6XDB9"/>
<evidence type="ECO:0000259" key="1">
    <source>
        <dbReference type="PROSITE" id="PS50405"/>
    </source>
</evidence>
<dbReference type="InterPro" id="IPR036249">
    <property type="entry name" value="Thioredoxin-like_sf"/>
</dbReference>
<dbReference type="SUPFAM" id="SSF47616">
    <property type="entry name" value="GST C-terminal domain-like"/>
    <property type="match status" value="1"/>
</dbReference>
<dbReference type="Gene3D" id="1.20.1050.10">
    <property type="match status" value="1"/>
</dbReference>
<proteinExistence type="predicted"/>
<dbReference type="Proteomes" id="UP000799757">
    <property type="component" value="Unassembled WGS sequence"/>
</dbReference>
<dbReference type="InterPro" id="IPR010987">
    <property type="entry name" value="Glutathione-S-Trfase_C-like"/>
</dbReference>
<dbReference type="Gene3D" id="3.40.30.10">
    <property type="entry name" value="Glutaredoxin"/>
    <property type="match status" value="1"/>
</dbReference>
<dbReference type="EMBL" id="MU001897">
    <property type="protein sequence ID" value="KAF2794268.1"/>
    <property type="molecule type" value="Genomic_DNA"/>
</dbReference>
<dbReference type="SUPFAM" id="SSF52833">
    <property type="entry name" value="Thioredoxin-like"/>
    <property type="match status" value="1"/>
</dbReference>
<feature type="domain" description="GST C-terminal" evidence="1">
    <location>
        <begin position="115"/>
        <end position="255"/>
    </location>
</feature>